<dbReference type="Pfam" id="PF24092">
    <property type="entry name" value="DUF7373_C"/>
    <property type="match status" value="1"/>
</dbReference>
<comment type="caution">
    <text evidence="4">The sequence shown here is derived from an EMBL/GenBank/DDBJ whole genome shotgun (WGS) entry which is preliminary data.</text>
</comment>
<dbReference type="InterPro" id="IPR056463">
    <property type="entry name" value="DUF7373_C"/>
</dbReference>
<proteinExistence type="predicted"/>
<organism evidence="4 5">
    <name type="scientific">Tsukamurella pseudospumae</name>
    <dbReference type="NCBI Taxonomy" id="239498"/>
    <lineage>
        <taxon>Bacteria</taxon>
        <taxon>Bacillati</taxon>
        <taxon>Actinomycetota</taxon>
        <taxon>Actinomycetes</taxon>
        <taxon>Mycobacteriales</taxon>
        <taxon>Tsukamurellaceae</taxon>
        <taxon>Tsukamurella</taxon>
    </lineage>
</organism>
<evidence type="ECO:0000313" key="5">
    <source>
        <dbReference type="Proteomes" id="UP000070258"/>
    </source>
</evidence>
<dbReference type="InterPro" id="IPR055797">
    <property type="entry name" value="DUF7373"/>
</dbReference>
<gene>
    <name evidence="4" type="ORF">AXK60_09140</name>
</gene>
<dbReference type="Proteomes" id="UP000070258">
    <property type="component" value="Unassembled WGS sequence"/>
</dbReference>
<dbReference type="Pfam" id="PF24088">
    <property type="entry name" value="DUF7373"/>
    <property type="match status" value="1"/>
</dbReference>
<protein>
    <submittedName>
        <fullName evidence="4">Uncharacterized protein</fullName>
    </submittedName>
</protein>
<evidence type="ECO:0000259" key="3">
    <source>
        <dbReference type="Pfam" id="PF24092"/>
    </source>
</evidence>
<dbReference type="AlphaFoldDB" id="A0A138AEC4"/>
<accession>A0A138AEC4</accession>
<feature type="region of interest" description="Disordered" evidence="1">
    <location>
        <begin position="1"/>
        <end position="28"/>
    </location>
</feature>
<feature type="compositionally biased region" description="Polar residues" evidence="1">
    <location>
        <begin position="15"/>
        <end position="27"/>
    </location>
</feature>
<feature type="domain" description="DUF7373" evidence="3">
    <location>
        <begin position="220"/>
        <end position="354"/>
    </location>
</feature>
<feature type="domain" description="DUF7373" evidence="2">
    <location>
        <begin position="31"/>
        <end position="206"/>
    </location>
</feature>
<evidence type="ECO:0000259" key="2">
    <source>
        <dbReference type="Pfam" id="PF24088"/>
    </source>
</evidence>
<name>A0A138AEC4_9ACTN</name>
<reference evidence="5" key="1">
    <citation type="submission" date="2016-02" db="EMBL/GenBank/DDBJ databases">
        <authorList>
            <person name="Wen L."/>
            <person name="He K."/>
            <person name="Yang H."/>
        </authorList>
    </citation>
    <scope>NUCLEOTIDE SEQUENCE [LARGE SCALE GENOMIC DNA]</scope>
    <source>
        <strain evidence="5">JCM 15929</strain>
    </source>
</reference>
<evidence type="ECO:0000313" key="4">
    <source>
        <dbReference type="EMBL" id="KXP08818.1"/>
    </source>
</evidence>
<dbReference type="EMBL" id="LSRF01000044">
    <property type="protein sequence ID" value="KXP08818.1"/>
    <property type="molecule type" value="Genomic_DNA"/>
</dbReference>
<sequence length="357" mass="38563">MPDPNAPAVKLDTGGLSTKPRTPTAPGSQRKVLAANMVSERAVLLSDIAPTYVEGGAQTAVTARNFISLGTDDTDRLSKRGFVYGFSDRRSPVKNSNEGLAIYLIRMTDEAAAKGAVDDFRAEGGATEPFPERPEVSVRKTAPDDTFKFTRYTAYTAVGPLLIIVSPWATDENNARDLITKAIDAQKVKLTGFTSPGPSDIAGLPLDKDGVVSLTVTPEQIDGGTFNNFFGFFERPAALHWDDNPVAAAKIFGETGMDLVGLGRNTVYRTRDAAAAKRFVDLAESEWLGHLVSAQPFTIDGLPDAKCRTHKLWEGSDKQLVTCYLAVGRYVSAFTDSQAVRVRQVTSAAYLILKHAE</sequence>
<evidence type="ECO:0000256" key="1">
    <source>
        <dbReference type="SAM" id="MobiDB-lite"/>
    </source>
</evidence>